<proteinExistence type="predicted"/>
<name>A0AAI8YGP3_9PEZI</name>
<evidence type="ECO:0000313" key="3">
    <source>
        <dbReference type="Proteomes" id="UP001295740"/>
    </source>
</evidence>
<dbReference type="Proteomes" id="UP001295740">
    <property type="component" value="Unassembled WGS sequence"/>
</dbReference>
<accession>A0AAI8YGP3</accession>
<reference evidence="2" key="1">
    <citation type="submission" date="2023-10" db="EMBL/GenBank/DDBJ databases">
        <authorList>
            <person name="Hackl T."/>
        </authorList>
    </citation>
    <scope>NUCLEOTIDE SEQUENCE</scope>
</reference>
<feature type="region of interest" description="Disordered" evidence="1">
    <location>
        <begin position="182"/>
        <end position="220"/>
    </location>
</feature>
<feature type="compositionally biased region" description="Basic and acidic residues" evidence="1">
    <location>
        <begin position="185"/>
        <end position="207"/>
    </location>
</feature>
<protein>
    <submittedName>
        <fullName evidence="2">Uu.00g078000.m01.CDS01</fullName>
    </submittedName>
</protein>
<sequence>MPASSAQAPGLAKRGRATHDVDGPGTGAIPCKKRRIRLHLITSRLSQPYSLPATHIINRETGDDTPVLSRFLKLAIVGSQKVGHQSALVRKAAILNRVRIGVRQAAVSRGHTLVVDMAARGNALNHGLQLVTTSSSSTGAKFPCPSSSQTHQMRPVWRPHTAAFHAFTLETDSSGQYVHGSAEVSHADTKMVPRREVSKPENMHPQEDATTSGQTEVDDETSFPAFDFSSRYIDLSDDDLDDVYADFGLLFGPGARSPETEAVGGDAAANGHFYEEYLDELDGIPWLT</sequence>
<feature type="region of interest" description="Disordered" evidence="1">
    <location>
        <begin position="1"/>
        <end position="28"/>
    </location>
</feature>
<gene>
    <name evidence="2" type="ORF">KHLLAP_LOCUS7082</name>
</gene>
<dbReference type="EMBL" id="CAUWAG010000010">
    <property type="protein sequence ID" value="CAJ2506614.1"/>
    <property type="molecule type" value="Genomic_DNA"/>
</dbReference>
<dbReference type="AlphaFoldDB" id="A0AAI8YGP3"/>
<keyword evidence="3" id="KW-1185">Reference proteome</keyword>
<evidence type="ECO:0000313" key="2">
    <source>
        <dbReference type="EMBL" id="CAJ2506614.1"/>
    </source>
</evidence>
<organism evidence="2 3">
    <name type="scientific">Anthostomella pinea</name>
    <dbReference type="NCBI Taxonomy" id="933095"/>
    <lineage>
        <taxon>Eukaryota</taxon>
        <taxon>Fungi</taxon>
        <taxon>Dikarya</taxon>
        <taxon>Ascomycota</taxon>
        <taxon>Pezizomycotina</taxon>
        <taxon>Sordariomycetes</taxon>
        <taxon>Xylariomycetidae</taxon>
        <taxon>Xylariales</taxon>
        <taxon>Xylariaceae</taxon>
        <taxon>Anthostomella</taxon>
    </lineage>
</organism>
<evidence type="ECO:0000256" key="1">
    <source>
        <dbReference type="SAM" id="MobiDB-lite"/>
    </source>
</evidence>
<comment type="caution">
    <text evidence="2">The sequence shown here is derived from an EMBL/GenBank/DDBJ whole genome shotgun (WGS) entry which is preliminary data.</text>
</comment>